<protein>
    <submittedName>
        <fullName evidence="8">Phenylalanyl-tRNA synthetase 2, mitochondrial</fullName>
    </submittedName>
</protein>
<comment type="caution">
    <text evidence="8">The sequence shown here is derived from an EMBL/GenBank/DDBJ whole genome shotgun (WGS) entry which is preliminary data.</text>
</comment>
<accession>A0A7J8K8H1</accession>
<evidence type="ECO:0000256" key="1">
    <source>
        <dbReference type="ARBA" id="ARBA00022598"/>
    </source>
</evidence>
<dbReference type="Proteomes" id="UP000593571">
    <property type="component" value="Unassembled WGS sequence"/>
</dbReference>
<keyword evidence="4" id="KW-0648">Protein biosynthesis</keyword>
<name>A0A7J8K8H1_ROUAE</name>
<feature type="region of interest" description="Disordered" evidence="6">
    <location>
        <begin position="73"/>
        <end position="99"/>
    </location>
</feature>
<keyword evidence="3" id="KW-0067">ATP-binding</keyword>
<dbReference type="InterPro" id="IPR002319">
    <property type="entry name" value="Phenylalanyl-tRNA_Synthase"/>
</dbReference>
<keyword evidence="9" id="KW-1185">Reference proteome</keyword>
<keyword evidence="1" id="KW-0436">Ligase</keyword>
<evidence type="ECO:0000313" key="9">
    <source>
        <dbReference type="Proteomes" id="UP000593571"/>
    </source>
</evidence>
<feature type="domain" description="Phenylalanyl-tRNA synthetase" evidence="7">
    <location>
        <begin position="18"/>
        <end position="58"/>
    </location>
</feature>
<dbReference type="AlphaFoldDB" id="A0A7J8K8H1"/>
<dbReference type="EMBL" id="JACASE010000001">
    <property type="protein sequence ID" value="KAF6505101.1"/>
    <property type="molecule type" value="Genomic_DNA"/>
</dbReference>
<reference evidence="8 9" key="1">
    <citation type="journal article" date="2020" name="Nature">
        <title>Six reference-quality genomes reveal evolution of bat adaptations.</title>
        <authorList>
            <person name="Jebb D."/>
            <person name="Huang Z."/>
            <person name="Pippel M."/>
            <person name="Hughes G.M."/>
            <person name="Lavrichenko K."/>
            <person name="Devanna P."/>
            <person name="Winkler S."/>
            <person name="Jermiin L.S."/>
            <person name="Skirmuntt E.C."/>
            <person name="Katzourakis A."/>
            <person name="Burkitt-Gray L."/>
            <person name="Ray D.A."/>
            <person name="Sullivan K.A.M."/>
            <person name="Roscito J.G."/>
            <person name="Kirilenko B.M."/>
            <person name="Davalos L.M."/>
            <person name="Corthals A.P."/>
            <person name="Power M.L."/>
            <person name="Jones G."/>
            <person name="Ransome R.D."/>
            <person name="Dechmann D.K.N."/>
            <person name="Locatelli A.G."/>
            <person name="Puechmaille S.J."/>
            <person name="Fedrigo O."/>
            <person name="Jarvis E.D."/>
            <person name="Hiller M."/>
            <person name="Vernes S.C."/>
            <person name="Myers E.W."/>
            <person name="Teeling E.C."/>
        </authorList>
    </citation>
    <scope>NUCLEOTIDE SEQUENCE [LARGE SCALE GENOMIC DNA]</scope>
    <source>
        <strain evidence="8">MRouAeg1</strain>
        <tissue evidence="8">Muscle</tissue>
    </source>
</reference>
<proteinExistence type="predicted"/>
<evidence type="ECO:0000256" key="2">
    <source>
        <dbReference type="ARBA" id="ARBA00022741"/>
    </source>
</evidence>
<dbReference type="GO" id="GO:0006412">
    <property type="term" value="P:translation"/>
    <property type="evidence" value="ECO:0007669"/>
    <property type="project" value="UniProtKB-KW"/>
</dbReference>
<dbReference type="InterPro" id="IPR045864">
    <property type="entry name" value="aa-tRNA-synth_II/BPL/LPL"/>
</dbReference>
<sequence>MARGERTTQIAEEQRKTGAQDKIGWAFGLGLERLAMILYDIPDIRLFWSEDERFLKQFRLSDINQKVKFQDTQDQPLLPHHLSPHGADPVPEGGEARPPGCAGGCCAAAGRGGQILMSQRHPGHRLLGSPEFAGGRKLYCLWTRASVTF</sequence>
<evidence type="ECO:0000256" key="3">
    <source>
        <dbReference type="ARBA" id="ARBA00022840"/>
    </source>
</evidence>
<dbReference type="SUPFAM" id="SSF55681">
    <property type="entry name" value="Class II aaRS and biotin synthetases"/>
    <property type="match status" value="1"/>
</dbReference>
<dbReference type="GO" id="GO:0043039">
    <property type="term" value="P:tRNA aminoacylation"/>
    <property type="evidence" value="ECO:0007669"/>
    <property type="project" value="InterPro"/>
</dbReference>
<dbReference type="GO" id="GO:0005524">
    <property type="term" value="F:ATP binding"/>
    <property type="evidence" value="ECO:0007669"/>
    <property type="project" value="UniProtKB-KW"/>
</dbReference>
<keyword evidence="5 8" id="KW-0030">Aminoacyl-tRNA synthetase</keyword>
<evidence type="ECO:0000256" key="4">
    <source>
        <dbReference type="ARBA" id="ARBA00022917"/>
    </source>
</evidence>
<dbReference type="Pfam" id="PF01409">
    <property type="entry name" value="tRNA-synt_2d"/>
    <property type="match status" value="1"/>
</dbReference>
<dbReference type="Gene3D" id="3.30.930.10">
    <property type="entry name" value="Bira Bifunctional Protein, Domain 2"/>
    <property type="match status" value="1"/>
</dbReference>
<organism evidence="8 9">
    <name type="scientific">Rousettus aegyptiacus</name>
    <name type="common">Egyptian fruit bat</name>
    <name type="synonym">Pteropus aegyptiacus</name>
    <dbReference type="NCBI Taxonomy" id="9407"/>
    <lineage>
        <taxon>Eukaryota</taxon>
        <taxon>Metazoa</taxon>
        <taxon>Chordata</taxon>
        <taxon>Craniata</taxon>
        <taxon>Vertebrata</taxon>
        <taxon>Euteleostomi</taxon>
        <taxon>Mammalia</taxon>
        <taxon>Eutheria</taxon>
        <taxon>Laurasiatheria</taxon>
        <taxon>Chiroptera</taxon>
        <taxon>Yinpterochiroptera</taxon>
        <taxon>Pteropodoidea</taxon>
        <taxon>Pteropodidae</taxon>
        <taxon>Rousettinae</taxon>
        <taxon>Rousettus</taxon>
    </lineage>
</organism>
<evidence type="ECO:0000313" key="8">
    <source>
        <dbReference type="EMBL" id="KAF6505101.1"/>
    </source>
</evidence>
<evidence type="ECO:0000256" key="5">
    <source>
        <dbReference type="ARBA" id="ARBA00023146"/>
    </source>
</evidence>
<dbReference type="GO" id="GO:0004812">
    <property type="term" value="F:aminoacyl-tRNA ligase activity"/>
    <property type="evidence" value="ECO:0007669"/>
    <property type="project" value="UniProtKB-KW"/>
</dbReference>
<evidence type="ECO:0000256" key="6">
    <source>
        <dbReference type="SAM" id="MobiDB-lite"/>
    </source>
</evidence>
<dbReference type="GO" id="GO:0000049">
    <property type="term" value="F:tRNA binding"/>
    <property type="evidence" value="ECO:0007669"/>
    <property type="project" value="InterPro"/>
</dbReference>
<evidence type="ECO:0000259" key="7">
    <source>
        <dbReference type="Pfam" id="PF01409"/>
    </source>
</evidence>
<keyword evidence="2" id="KW-0547">Nucleotide-binding</keyword>
<gene>
    <name evidence="8" type="ORF">HJG63_004961</name>
</gene>